<evidence type="ECO:0000256" key="3">
    <source>
        <dbReference type="SAM" id="Phobius"/>
    </source>
</evidence>
<evidence type="ECO:0000256" key="2">
    <source>
        <dbReference type="SAM" id="MobiDB-lite"/>
    </source>
</evidence>
<comment type="caution">
    <text evidence="4">The sequence shown here is derived from an EMBL/GenBank/DDBJ whole genome shotgun (WGS) entry which is preliminary data.</text>
</comment>
<feature type="region of interest" description="Disordered" evidence="2">
    <location>
        <begin position="53"/>
        <end position="72"/>
    </location>
</feature>
<proteinExistence type="predicted"/>
<sequence>MQAIFSFSLRVMIEYLDPAFILKNKIKELESENELLRNQKVVVELITTPKKKSPQLQSLNNGHEKKDEFETPHVEQEKTKVSVFMVLGIILLGVGFGYWLVRKYIISEDGEVDVGVAVTCIILSTKDTPLAMAAVGSCLGVYYMITKIVRKMPCRIYATLKELSLEFMKRNNFVSPKVAYETATALQV</sequence>
<protein>
    <submittedName>
        <fullName evidence="4">Uncharacterized protein</fullName>
    </submittedName>
</protein>
<dbReference type="Proteomes" id="UP001157418">
    <property type="component" value="Unassembled WGS sequence"/>
</dbReference>
<feature type="transmembrane region" description="Helical" evidence="3">
    <location>
        <begin position="81"/>
        <end position="101"/>
    </location>
</feature>
<name>A0AAU9PIQ3_9ASTR</name>
<feature type="compositionally biased region" description="Basic and acidic residues" evidence="2">
    <location>
        <begin position="62"/>
        <end position="72"/>
    </location>
</feature>
<dbReference type="EMBL" id="CAKMRJ010005634">
    <property type="protein sequence ID" value="CAH1449586.1"/>
    <property type="molecule type" value="Genomic_DNA"/>
</dbReference>
<reference evidence="4 5" key="1">
    <citation type="submission" date="2022-01" db="EMBL/GenBank/DDBJ databases">
        <authorList>
            <person name="Xiong W."/>
            <person name="Schranz E."/>
        </authorList>
    </citation>
    <scope>NUCLEOTIDE SEQUENCE [LARGE SCALE GENOMIC DNA]</scope>
</reference>
<keyword evidence="3" id="KW-0472">Membrane</keyword>
<dbReference type="AlphaFoldDB" id="A0AAU9PIQ3"/>
<keyword evidence="5" id="KW-1185">Reference proteome</keyword>
<keyword evidence="3" id="KW-1133">Transmembrane helix</keyword>
<keyword evidence="3" id="KW-0812">Transmembrane</keyword>
<evidence type="ECO:0000313" key="5">
    <source>
        <dbReference type="Proteomes" id="UP001157418"/>
    </source>
</evidence>
<dbReference type="PANTHER" id="PTHR31587">
    <property type="entry name" value="TRANSMEMBRANE PROTEIN (DUF2215)"/>
    <property type="match status" value="1"/>
</dbReference>
<gene>
    <name evidence="4" type="ORF">LVIROSA_LOCUS35062</name>
</gene>
<dbReference type="PANTHER" id="PTHR31587:SF5">
    <property type="entry name" value="NEMP FAMILY, MFS TRANSPORTER SUPERFAMILY"/>
    <property type="match status" value="1"/>
</dbReference>
<evidence type="ECO:0000256" key="1">
    <source>
        <dbReference type="SAM" id="Coils"/>
    </source>
</evidence>
<evidence type="ECO:0000313" key="4">
    <source>
        <dbReference type="EMBL" id="CAH1449586.1"/>
    </source>
</evidence>
<feature type="coiled-coil region" evidence="1">
    <location>
        <begin position="19"/>
        <end position="46"/>
    </location>
</feature>
<feature type="transmembrane region" description="Helical" evidence="3">
    <location>
        <begin position="128"/>
        <end position="145"/>
    </location>
</feature>
<accession>A0AAU9PIQ3</accession>
<keyword evidence="1" id="KW-0175">Coiled coil</keyword>
<organism evidence="4 5">
    <name type="scientific">Lactuca virosa</name>
    <dbReference type="NCBI Taxonomy" id="75947"/>
    <lineage>
        <taxon>Eukaryota</taxon>
        <taxon>Viridiplantae</taxon>
        <taxon>Streptophyta</taxon>
        <taxon>Embryophyta</taxon>
        <taxon>Tracheophyta</taxon>
        <taxon>Spermatophyta</taxon>
        <taxon>Magnoliopsida</taxon>
        <taxon>eudicotyledons</taxon>
        <taxon>Gunneridae</taxon>
        <taxon>Pentapetalae</taxon>
        <taxon>asterids</taxon>
        <taxon>campanulids</taxon>
        <taxon>Asterales</taxon>
        <taxon>Asteraceae</taxon>
        <taxon>Cichorioideae</taxon>
        <taxon>Cichorieae</taxon>
        <taxon>Lactucinae</taxon>
        <taxon>Lactuca</taxon>
    </lineage>
</organism>